<comment type="caution">
    <text evidence="2">The sequence shown here is derived from an EMBL/GenBank/DDBJ whole genome shotgun (WGS) entry which is preliminary data.</text>
</comment>
<protein>
    <submittedName>
        <fullName evidence="2">DUF1127 domain-containing protein</fullName>
    </submittedName>
</protein>
<dbReference type="RefSeq" id="WP_199022736.1">
    <property type="nucleotide sequence ID" value="NZ_JAELVR010000001.1"/>
</dbReference>
<organism evidence="2 3">
    <name type="scientific">Sedimentitalea arenosa</name>
    <dbReference type="NCBI Taxonomy" id="2798803"/>
    <lineage>
        <taxon>Bacteria</taxon>
        <taxon>Pseudomonadati</taxon>
        <taxon>Pseudomonadota</taxon>
        <taxon>Alphaproteobacteria</taxon>
        <taxon>Rhodobacterales</taxon>
        <taxon>Paracoccaceae</taxon>
        <taxon>Sedimentitalea</taxon>
    </lineage>
</organism>
<reference evidence="2" key="1">
    <citation type="submission" date="2020-12" db="EMBL/GenBank/DDBJ databases">
        <title>Sedimentitalea sp. nov., isolated from sand in Incheon.</title>
        <authorList>
            <person name="Kim W."/>
        </authorList>
    </citation>
    <scope>NUCLEOTIDE SEQUENCE</scope>
    <source>
        <strain evidence="2">CAU 1593</strain>
    </source>
</reference>
<dbReference type="Pfam" id="PF06568">
    <property type="entry name" value="YjiS-like"/>
    <property type="match status" value="1"/>
</dbReference>
<evidence type="ECO:0000313" key="2">
    <source>
        <dbReference type="EMBL" id="MBJ6369969.1"/>
    </source>
</evidence>
<keyword evidence="3" id="KW-1185">Reference proteome</keyword>
<sequence>MGTFTLTNPATAHHSAPWLTDIMTRFNRYRLYRQTYNELSALDARQLDDLGLTRSMLKRVAYQAAYDAA</sequence>
<evidence type="ECO:0000259" key="1">
    <source>
        <dbReference type="Pfam" id="PF06568"/>
    </source>
</evidence>
<feature type="domain" description="YjiS-like" evidence="1">
    <location>
        <begin position="23"/>
        <end position="57"/>
    </location>
</feature>
<name>A0A8J7LQP5_9RHOB</name>
<dbReference type="AlphaFoldDB" id="A0A8J7LQP5"/>
<dbReference type="EMBL" id="JAELVR010000001">
    <property type="protein sequence ID" value="MBJ6369969.1"/>
    <property type="molecule type" value="Genomic_DNA"/>
</dbReference>
<dbReference type="Proteomes" id="UP000619079">
    <property type="component" value="Unassembled WGS sequence"/>
</dbReference>
<dbReference type="InterPro" id="IPR009506">
    <property type="entry name" value="YjiS-like"/>
</dbReference>
<accession>A0A8J7LQP5</accession>
<proteinExistence type="predicted"/>
<evidence type="ECO:0000313" key="3">
    <source>
        <dbReference type="Proteomes" id="UP000619079"/>
    </source>
</evidence>
<gene>
    <name evidence="2" type="ORF">JF290_00400</name>
</gene>